<evidence type="ECO:0000313" key="3">
    <source>
        <dbReference type="WBParaSite" id="MBELARI_LOCUS13786"/>
    </source>
</evidence>
<evidence type="ECO:0000256" key="1">
    <source>
        <dbReference type="SAM" id="Phobius"/>
    </source>
</evidence>
<keyword evidence="1" id="KW-0472">Membrane</keyword>
<dbReference type="WBParaSite" id="MBELARI_LOCUS13786">
    <property type="protein sequence ID" value="MBELARI_LOCUS13786"/>
    <property type="gene ID" value="MBELARI_LOCUS13786"/>
</dbReference>
<dbReference type="Proteomes" id="UP000887575">
    <property type="component" value="Unassembled WGS sequence"/>
</dbReference>
<protein>
    <submittedName>
        <fullName evidence="3">Uncharacterized protein</fullName>
    </submittedName>
</protein>
<reference evidence="3" key="1">
    <citation type="submission" date="2024-02" db="UniProtKB">
        <authorList>
            <consortium name="WormBaseParasite"/>
        </authorList>
    </citation>
    <scope>IDENTIFICATION</scope>
</reference>
<keyword evidence="2" id="KW-1185">Reference proteome</keyword>
<dbReference type="AlphaFoldDB" id="A0AAF3EIH4"/>
<organism evidence="2 3">
    <name type="scientific">Mesorhabditis belari</name>
    <dbReference type="NCBI Taxonomy" id="2138241"/>
    <lineage>
        <taxon>Eukaryota</taxon>
        <taxon>Metazoa</taxon>
        <taxon>Ecdysozoa</taxon>
        <taxon>Nematoda</taxon>
        <taxon>Chromadorea</taxon>
        <taxon>Rhabditida</taxon>
        <taxon>Rhabditina</taxon>
        <taxon>Rhabditomorpha</taxon>
        <taxon>Rhabditoidea</taxon>
        <taxon>Rhabditidae</taxon>
        <taxon>Mesorhabditinae</taxon>
        <taxon>Mesorhabditis</taxon>
    </lineage>
</organism>
<feature type="transmembrane region" description="Helical" evidence="1">
    <location>
        <begin position="37"/>
        <end position="57"/>
    </location>
</feature>
<accession>A0AAF3EIH4</accession>
<evidence type="ECO:0000313" key="2">
    <source>
        <dbReference type="Proteomes" id="UP000887575"/>
    </source>
</evidence>
<name>A0AAF3EIH4_9BILA</name>
<sequence length="98" mass="10933">MRLSTRLSRIIPGRDGQPQWQEVSELTFPRGGKTLAFVGRGHIVTVGVFLLCGYAFAKAKTNPDSKWSQVYNWLSNSSAKWLKSEENAPAKDLSPPVR</sequence>
<keyword evidence="1" id="KW-1133">Transmembrane helix</keyword>
<proteinExistence type="predicted"/>
<keyword evidence="1" id="KW-0812">Transmembrane</keyword>